<dbReference type="HOGENOM" id="CLU_045011_11_3_2"/>
<dbReference type="SUPFAM" id="SSF56784">
    <property type="entry name" value="HAD-like"/>
    <property type="match status" value="1"/>
</dbReference>
<keyword evidence="3" id="KW-1185">Reference proteome</keyword>
<dbReference type="PANTHER" id="PTHR43885">
    <property type="entry name" value="HALOACID DEHALOGENASE-LIKE HYDROLASE"/>
    <property type="match status" value="1"/>
</dbReference>
<proteinExistence type="inferred from homology"/>
<dbReference type="InterPro" id="IPR023214">
    <property type="entry name" value="HAD_sf"/>
</dbReference>
<name>F2KQI9_ARCVS</name>
<dbReference type="KEGG" id="ave:Arcve_1723"/>
<evidence type="ECO:0000256" key="1">
    <source>
        <dbReference type="ARBA" id="ARBA00007958"/>
    </source>
</evidence>
<dbReference type="EMBL" id="CP002588">
    <property type="protein sequence ID" value="AEA47722.1"/>
    <property type="molecule type" value="Genomic_DNA"/>
</dbReference>
<gene>
    <name evidence="2" type="ordered locus">Arcve_1723</name>
</gene>
<dbReference type="Gene3D" id="3.40.50.1000">
    <property type="entry name" value="HAD superfamily/HAD-like"/>
    <property type="match status" value="1"/>
</dbReference>
<dbReference type="Gene3D" id="1.10.260.80">
    <property type="match status" value="1"/>
</dbReference>
<dbReference type="SFLD" id="SFLDS00003">
    <property type="entry name" value="Haloacid_Dehalogenase"/>
    <property type="match status" value="1"/>
</dbReference>
<dbReference type="AlphaFoldDB" id="F2KQI9"/>
<dbReference type="SFLD" id="SFLDG01129">
    <property type="entry name" value="C1.5:_HAD__Beta-PGM__Phosphata"/>
    <property type="match status" value="1"/>
</dbReference>
<evidence type="ECO:0000313" key="2">
    <source>
        <dbReference type="EMBL" id="AEA47722.1"/>
    </source>
</evidence>
<dbReference type="InterPro" id="IPR036412">
    <property type="entry name" value="HAD-like_sf"/>
</dbReference>
<dbReference type="STRING" id="693661.Arcve_1723"/>
<organism evidence="2 3">
    <name type="scientific">Archaeoglobus veneficus (strain DSM 11195 / SNP6)</name>
    <dbReference type="NCBI Taxonomy" id="693661"/>
    <lineage>
        <taxon>Archaea</taxon>
        <taxon>Methanobacteriati</taxon>
        <taxon>Methanobacteriota</taxon>
        <taxon>Archaeoglobi</taxon>
        <taxon>Archaeoglobales</taxon>
        <taxon>Archaeoglobaceae</taxon>
        <taxon>Archaeoglobus</taxon>
    </lineage>
</organism>
<dbReference type="NCBIfam" id="TIGR01509">
    <property type="entry name" value="HAD-SF-IA-v3"/>
    <property type="match status" value="1"/>
</dbReference>
<evidence type="ECO:0000313" key="3">
    <source>
        <dbReference type="Proteomes" id="UP000008136"/>
    </source>
</evidence>
<dbReference type="Proteomes" id="UP000008136">
    <property type="component" value="Chromosome"/>
</dbReference>
<sequence length="194" mass="22074">MSAEYSSIVFRAYVFDMDGTLVEFNLPFDRIREELGIKGRYILESIMEDSKREEKLEILKEYEVRAAKKAKLMPYAREILELLEDAGCRKGIVTRNCRESVEIIAEKFGLNLDFVITRDDAPPKPSPEPIKLALRITNAEPNEAITVGDYIFDVMAGKLAGTKTALLLNDKNESFAEQADYVIKCLSELQRFIP</sequence>
<keyword evidence="2" id="KW-0378">Hydrolase</keyword>
<dbReference type="NCBIfam" id="TIGR01549">
    <property type="entry name" value="HAD-SF-IA-v1"/>
    <property type="match status" value="1"/>
</dbReference>
<dbReference type="PANTHER" id="PTHR43885:SF1">
    <property type="entry name" value="SUPERFAMILY HYDROLASE, PUTATIVE (AFU_ORTHOLOGUE AFUA_4G13290)-RELATED"/>
    <property type="match status" value="1"/>
</dbReference>
<accession>F2KQI9</accession>
<comment type="similarity">
    <text evidence="1">Belongs to the HAD-like hydrolase superfamily.</text>
</comment>
<protein>
    <submittedName>
        <fullName evidence="2">HAD-superfamily hydrolase, subfamily IA, variant 1</fullName>
    </submittedName>
</protein>
<dbReference type="InterPro" id="IPR006439">
    <property type="entry name" value="HAD-SF_hydro_IA"/>
</dbReference>
<reference evidence="2 3" key="1">
    <citation type="submission" date="2011-03" db="EMBL/GenBank/DDBJ databases">
        <title>The complete genome of Archaeoglobus veneficus SNP6.</title>
        <authorList>
            <consortium name="US DOE Joint Genome Institute (JGI-PGF)"/>
            <person name="Lucas S."/>
            <person name="Copeland A."/>
            <person name="Lapidus A."/>
            <person name="Bruce D."/>
            <person name="Goodwin L."/>
            <person name="Pitluck S."/>
            <person name="Kyrpides N."/>
            <person name="Mavromatis K."/>
            <person name="Pagani I."/>
            <person name="Ivanova N."/>
            <person name="Mikhailova N."/>
            <person name="Lu M."/>
            <person name="Detter J.C."/>
            <person name="Tapia R."/>
            <person name="Han C."/>
            <person name="Land M."/>
            <person name="Hauser L."/>
            <person name="Markowitz V."/>
            <person name="Cheng J.-F."/>
            <person name="Hugenholtz P."/>
            <person name="Woyke T."/>
            <person name="Wu D."/>
            <person name="Spring S."/>
            <person name="Brambilla E."/>
            <person name="Klenk H.-P."/>
            <person name="Eisen J.A."/>
        </authorList>
    </citation>
    <scope>NUCLEOTIDE SEQUENCE [LARGE SCALE GENOMIC DNA]</scope>
    <source>
        <strain>SNP6</strain>
    </source>
</reference>
<dbReference type="InterPro" id="IPR041492">
    <property type="entry name" value="HAD_2"/>
</dbReference>
<dbReference type="Pfam" id="PF13419">
    <property type="entry name" value="HAD_2"/>
    <property type="match status" value="1"/>
</dbReference>
<dbReference type="GO" id="GO:0016787">
    <property type="term" value="F:hydrolase activity"/>
    <property type="evidence" value="ECO:0007669"/>
    <property type="project" value="UniProtKB-KW"/>
</dbReference>
<dbReference type="eggNOG" id="arCOG02292">
    <property type="taxonomic scope" value="Archaea"/>
</dbReference>